<dbReference type="Pfam" id="PF13489">
    <property type="entry name" value="Methyltransf_23"/>
    <property type="match status" value="1"/>
</dbReference>
<evidence type="ECO:0000256" key="2">
    <source>
        <dbReference type="SAM" id="MobiDB-lite"/>
    </source>
</evidence>
<accession>A0A2U3E6B7</accession>
<comment type="caution">
    <text evidence="3">The sequence shown here is derived from an EMBL/GenBank/DDBJ whole genome shotgun (WGS) entry which is preliminary data.</text>
</comment>
<feature type="compositionally biased region" description="Polar residues" evidence="2">
    <location>
        <begin position="400"/>
        <end position="413"/>
    </location>
</feature>
<dbReference type="CDD" id="cd02440">
    <property type="entry name" value="AdoMet_MTases"/>
    <property type="match status" value="1"/>
</dbReference>
<feature type="compositionally biased region" description="Low complexity" evidence="2">
    <location>
        <begin position="598"/>
        <end position="609"/>
    </location>
</feature>
<feature type="region of interest" description="Disordered" evidence="2">
    <location>
        <begin position="471"/>
        <end position="538"/>
    </location>
</feature>
<evidence type="ECO:0000313" key="4">
    <source>
        <dbReference type="Proteomes" id="UP000245956"/>
    </source>
</evidence>
<dbReference type="PANTHER" id="PTHR43591:SF10">
    <property type="entry name" value="ABC TRANSMEMBRANE TYPE-1 DOMAIN-CONTAINING PROTEIN-RELATED"/>
    <property type="match status" value="1"/>
</dbReference>
<feature type="compositionally biased region" description="Low complexity" evidence="2">
    <location>
        <begin position="497"/>
        <end position="511"/>
    </location>
</feature>
<gene>
    <name evidence="3" type="ORF">PCL_00205</name>
</gene>
<comment type="similarity">
    <text evidence="1">Belongs to the methyltransferase superfamily. LaeA methyltransferase family.</text>
</comment>
<dbReference type="PANTHER" id="PTHR43591">
    <property type="entry name" value="METHYLTRANSFERASE"/>
    <property type="match status" value="1"/>
</dbReference>
<dbReference type="SUPFAM" id="SSF53335">
    <property type="entry name" value="S-adenosyl-L-methionine-dependent methyltransferases"/>
    <property type="match status" value="1"/>
</dbReference>
<evidence type="ECO:0008006" key="5">
    <source>
        <dbReference type="Google" id="ProtNLM"/>
    </source>
</evidence>
<feature type="compositionally biased region" description="Low complexity" evidence="2">
    <location>
        <begin position="676"/>
        <end position="685"/>
    </location>
</feature>
<proteinExistence type="inferred from homology"/>
<evidence type="ECO:0000256" key="1">
    <source>
        <dbReference type="ARBA" id="ARBA00038158"/>
    </source>
</evidence>
<organism evidence="3 4">
    <name type="scientific">Purpureocillium lilacinum</name>
    <name type="common">Paecilomyces lilacinus</name>
    <dbReference type="NCBI Taxonomy" id="33203"/>
    <lineage>
        <taxon>Eukaryota</taxon>
        <taxon>Fungi</taxon>
        <taxon>Dikarya</taxon>
        <taxon>Ascomycota</taxon>
        <taxon>Pezizomycotina</taxon>
        <taxon>Sordariomycetes</taxon>
        <taxon>Hypocreomycetidae</taxon>
        <taxon>Hypocreales</taxon>
        <taxon>Ophiocordycipitaceae</taxon>
        <taxon>Purpureocillium</taxon>
    </lineage>
</organism>
<dbReference type="Gene3D" id="3.40.50.150">
    <property type="entry name" value="Vaccinia Virus protein VP39"/>
    <property type="match status" value="1"/>
</dbReference>
<dbReference type="Proteomes" id="UP000245956">
    <property type="component" value="Unassembled WGS sequence"/>
</dbReference>
<evidence type="ECO:0000313" key="3">
    <source>
        <dbReference type="EMBL" id="PWI70061.1"/>
    </source>
</evidence>
<feature type="region of interest" description="Disordered" evidence="2">
    <location>
        <begin position="389"/>
        <end position="423"/>
    </location>
</feature>
<dbReference type="AlphaFoldDB" id="A0A2U3E6B7"/>
<feature type="region of interest" description="Disordered" evidence="2">
    <location>
        <begin position="660"/>
        <end position="686"/>
    </location>
</feature>
<feature type="region of interest" description="Disordered" evidence="2">
    <location>
        <begin position="131"/>
        <end position="153"/>
    </location>
</feature>
<name>A0A2U3E6B7_PURLI</name>
<dbReference type="GO" id="GO:0008168">
    <property type="term" value="F:methyltransferase activity"/>
    <property type="evidence" value="ECO:0007669"/>
    <property type="project" value="TreeGrafter"/>
</dbReference>
<feature type="region of interest" description="Disordered" evidence="2">
    <location>
        <begin position="300"/>
        <end position="323"/>
    </location>
</feature>
<dbReference type="InterPro" id="IPR029063">
    <property type="entry name" value="SAM-dependent_MTases_sf"/>
</dbReference>
<sequence length="986" mass="108969">MITSWGIHAAPQIWAEGVFHRRQMRADTRGGNGHWTEHDLAGRVRFAYTCRCGDGFSYTAYLQARLHVRRNMYSHLVTNSRRVNVHDAIRNGRSANNGTNGPRLVGASCVHPLPGLEWAGARERPEAPIGREMDGPEATQGQAPGLFPSSPGEPGSLQMRVSIPLQPRHVHPTTAVYLHCQRVPSAPQIARPRPLETRPWVRKSSRTHRNPPVSICPVPSISIEFQQPSRSLPPLEGFPPPPAHPCLDIRPCLPTPPLSLLVHQPYGSPRLCPTSLLLRHTQLYTARNPLLRSQTTGIATVSRAPSHHRSHTATATRPTDKLGRRAAARRTVLFPGRASPPPSNVFLRRHNSDSTFRAPSVVSAWYASRLSRHQSMTPCGETPMQFAGLLRASTPPPGQRTPSDMQRPSQIDSGVSGAAGPILRSDDLDASLAAPSQSAPFDVTEAKSSLSIPLDNADTNGEAYQPALHATPEIPDSHRIGDSQVAPPDMPRHQRDQLQPQQQQPLAAPPDGHVPQNDGAVDTQPHEANGTHVLRPETSELDRRQELQLPQELGPLPPADSEAAKERPIPAYCEIRPCLPESSTAVEQDAADEAVFHSAPSSPASAEESCTGRRPESLLLSPLTHPNGQSMFPSLSTFEQEEMAREALSQAEASIVAESLDASSIPDDGTDGGYDSDGFSSGSTSAESSVRDYMYENGRRYHRFREGTYNFPNDDVEQEREDMKHAMVKLLCSQKLHFAPIGDYPQEVLDVGTGTGIWAIEMGDQFPSAHVLGIDLSPIQPDWLPPNVRFLVDDVESPWLHPRNHFDYIHSRHTVMAIKDWTRMFRRAYEHLKPGGWIELQEVHHCPKTAKPGGMVDPRHAVVQFWARVTEGLNTLGVNLDMAAGGLLAGMMREVGFVNVTERIFHVPIGTWPKNKVLKTVGLYWRTILLDGIQAIALGPLTRGLHWDREQVELFLMEVRRAYQDNSALMYMPLHIVYGQKPEYAM</sequence>
<protein>
    <recommendedName>
        <fullName evidence="5">Methyltransferase domain-containing protein</fullName>
    </recommendedName>
</protein>
<dbReference type="EMBL" id="LCWV01000010">
    <property type="protein sequence ID" value="PWI70061.1"/>
    <property type="molecule type" value="Genomic_DNA"/>
</dbReference>
<reference evidence="3 4" key="1">
    <citation type="journal article" date="2016" name="Front. Microbiol.">
        <title>Genome and transcriptome sequences reveal the specific parasitism of the nematophagous Purpureocillium lilacinum 36-1.</title>
        <authorList>
            <person name="Xie J."/>
            <person name="Li S."/>
            <person name="Mo C."/>
            <person name="Xiao X."/>
            <person name="Peng D."/>
            <person name="Wang G."/>
            <person name="Xiao Y."/>
        </authorList>
    </citation>
    <scope>NUCLEOTIDE SEQUENCE [LARGE SCALE GENOMIC DNA]</scope>
    <source>
        <strain evidence="3 4">36-1</strain>
    </source>
</reference>
<feature type="region of interest" description="Disordered" evidence="2">
    <location>
        <begin position="584"/>
        <end position="631"/>
    </location>
</feature>